<dbReference type="PANTHER" id="PTHR21354">
    <property type="entry name" value="ZINC FINGER PROTEIN 511"/>
    <property type="match status" value="1"/>
</dbReference>
<reference evidence="3 4" key="1">
    <citation type="submission" date="2014-07" db="EMBL/GenBank/DDBJ databases">
        <title>Genomic and transcriptomic analysis on Apis cerana provide comprehensive insights into honey bee biology.</title>
        <authorList>
            <person name="Diao Q."/>
            <person name="Sun L."/>
            <person name="Zheng H."/>
            <person name="Zheng H."/>
            <person name="Xu S."/>
            <person name="Wang S."/>
            <person name="Zeng Z."/>
            <person name="Hu F."/>
            <person name="Su S."/>
            <person name="Wu J."/>
        </authorList>
    </citation>
    <scope>NUCLEOTIDE SEQUENCE [LARGE SCALE GENOMIC DNA]</scope>
    <source>
        <tissue evidence="3">Pupae without intestine</tissue>
    </source>
</reference>
<dbReference type="SMART" id="SM00355">
    <property type="entry name" value="ZnF_C2H2"/>
    <property type="match status" value="3"/>
</dbReference>
<dbReference type="InterPro" id="IPR013087">
    <property type="entry name" value="Znf_C2H2_type"/>
</dbReference>
<name>A0A2A3EDR5_APICC</name>
<keyword evidence="1" id="KW-0175">Coiled coil</keyword>
<gene>
    <name evidence="3" type="ORF">APICC_04810</name>
</gene>
<evidence type="ECO:0000256" key="1">
    <source>
        <dbReference type="SAM" id="Coils"/>
    </source>
</evidence>
<keyword evidence="4" id="KW-1185">Reference proteome</keyword>
<dbReference type="STRING" id="94128.A0A2A3EDR5"/>
<dbReference type="InterPro" id="IPR039258">
    <property type="entry name" value="ZNF511"/>
</dbReference>
<dbReference type="PROSITE" id="PS00028">
    <property type="entry name" value="ZINC_FINGER_C2H2_1"/>
    <property type="match status" value="2"/>
</dbReference>
<feature type="domain" description="C2H2-type" evidence="2">
    <location>
        <begin position="80"/>
        <end position="101"/>
    </location>
</feature>
<dbReference type="EMBL" id="KZ288270">
    <property type="protein sequence ID" value="PBC29867.1"/>
    <property type="molecule type" value="Genomic_DNA"/>
</dbReference>
<dbReference type="Proteomes" id="UP000242457">
    <property type="component" value="Unassembled WGS sequence"/>
</dbReference>
<evidence type="ECO:0000313" key="3">
    <source>
        <dbReference type="EMBL" id="PBC29867.1"/>
    </source>
</evidence>
<feature type="coiled-coil region" evidence="1">
    <location>
        <begin position="156"/>
        <end position="185"/>
    </location>
</feature>
<organism evidence="3 4">
    <name type="scientific">Apis cerana cerana</name>
    <name type="common">Oriental honeybee</name>
    <dbReference type="NCBI Taxonomy" id="94128"/>
    <lineage>
        <taxon>Eukaryota</taxon>
        <taxon>Metazoa</taxon>
        <taxon>Ecdysozoa</taxon>
        <taxon>Arthropoda</taxon>
        <taxon>Hexapoda</taxon>
        <taxon>Insecta</taxon>
        <taxon>Pterygota</taxon>
        <taxon>Neoptera</taxon>
        <taxon>Endopterygota</taxon>
        <taxon>Hymenoptera</taxon>
        <taxon>Apocrita</taxon>
        <taxon>Aculeata</taxon>
        <taxon>Apoidea</taxon>
        <taxon>Anthophila</taxon>
        <taxon>Apidae</taxon>
        <taxon>Apis</taxon>
    </lineage>
</organism>
<dbReference type="PANTHER" id="PTHR21354:SF0">
    <property type="entry name" value="ZINC FINGER PROTEIN 511"/>
    <property type="match status" value="1"/>
</dbReference>
<evidence type="ECO:0000259" key="2">
    <source>
        <dbReference type="PROSITE" id="PS00028"/>
    </source>
</evidence>
<sequence length="261" mass="30295">MEEFLRNIGVGLRPINDSFFEDSYNACKIFQRKGVTVEDDEELCHEVIREFPCYVTGCKAIFHTLIDFEMHYNSNHRYVCIECKKSLPNPRLLDIHIQEIHDSFFQVLSMKKPMYQCYVSECDLKFNNSLERKDHCINVHKFPKNFRFDNTSHCIKDKSKDKMDIDESEYEKKEQKSKKIQLNKNQKTKMFAAAAKNIPSTNSNISSLNSSNIITGVNSLHFIPRQVQKSYTKALTKNQTNEKNVLETASMLDLADSLPAS</sequence>
<protein>
    <submittedName>
        <fullName evidence="3">Zinc finger protein</fullName>
    </submittedName>
</protein>
<dbReference type="AlphaFoldDB" id="A0A2A3EDR5"/>
<accession>A0A2A3EDR5</accession>
<feature type="domain" description="C2H2-type" evidence="2">
    <location>
        <begin position="117"/>
        <end position="140"/>
    </location>
</feature>
<evidence type="ECO:0000313" key="4">
    <source>
        <dbReference type="Proteomes" id="UP000242457"/>
    </source>
</evidence>
<proteinExistence type="predicted"/>
<dbReference type="OrthoDB" id="18440at2759"/>